<dbReference type="RefSeq" id="WP_093912697.1">
    <property type="nucleotide sequence ID" value="NZ_FONL01000002.1"/>
</dbReference>
<evidence type="ECO:0000313" key="2">
    <source>
        <dbReference type="Proteomes" id="UP000198896"/>
    </source>
</evidence>
<sequence>MRNYLPKDYDLSDEEWDEKYLRGCKEIRGSIDQKPHFITRSGKEVVVDTTERFELCFGGIGLCPYNAKWLSPPWPDTGLYESYAIDAGTWGFIDTEGNVVIEPQYVYVIGPCGYYCKEDYYVVAKMIDGKARWGVLDHTGTEVIPCQYTAIQDTKYDVVIFQEEEKGLYGLMYIDGTIIAKPKFAHIDTWDVDMHKKVLAAGTDIYFDGVYSLEKDCFIVPCRFAHIWFMDEYIEADYPIQSDYEDFADDIDYTEYLVILRKNNIEFGGTEYFDYAGNLLDKMEVRRREYHKQIGISKEPRK</sequence>
<dbReference type="EMBL" id="FONL01000002">
    <property type="protein sequence ID" value="SFE16535.1"/>
    <property type="molecule type" value="Genomic_DNA"/>
</dbReference>
<dbReference type="STRING" id="1123323.SAMN05216245_102113"/>
<dbReference type="AlphaFoldDB" id="A0A1I1YA89"/>
<organism evidence="1 2">
    <name type="scientific">Succiniclasticum ruminis DSM 9236</name>
    <dbReference type="NCBI Taxonomy" id="1123323"/>
    <lineage>
        <taxon>Bacteria</taxon>
        <taxon>Bacillati</taxon>
        <taxon>Bacillota</taxon>
        <taxon>Negativicutes</taxon>
        <taxon>Acidaminococcales</taxon>
        <taxon>Acidaminococcaceae</taxon>
        <taxon>Succiniclasticum</taxon>
    </lineage>
</organism>
<dbReference type="Proteomes" id="UP000198896">
    <property type="component" value="Unassembled WGS sequence"/>
</dbReference>
<evidence type="ECO:0000313" key="1">
    <source>
        <dbReference type="EMBL" id="SFE16535.1"/>
    </source>
</evidence>
<reference evidence="1 2" key="1">
    <citation type="submission" date="2016-10" db="EMBL/GenBank/DDBJ databases">
        <authorList>
            <person name="de Groot N.N."/>
        </authorList>
    </citation>
    <scope>NUCLEOTIDE SEQUENCE [LARGE SCALE GENOMIC DNA]</scope>
    <source>
        <strain evidence="1 2">DSM 9236</strain>
    </source>
</reference>
<dbReference type="InterPro" id="IPR032774">
    <property type="entry name" value="WG_beta_rep"/>
</dbReference>
<gene>
    <name evidence="1" type="ORF">SAMN05216245_102113</name>
</gene>
<proteinExistence type="predicted"/>
<keyword evidence="2" id="KW-1185">Reference proteome</keyword>
<dbReference type="PANTHER" id="PTHR37841">
    <property type="entry name" value="GLR2918 PROTEIN"/>
    <property type="match status" value="1"/>
</dbReference>
<name>A0A1I1YA89_9FIRM</name>
<protein>
    <submittedName>
        <fullName evidence="1">WG containing repeat-containing protein</fullName>
    </submittedName>
</protein>
<accession>A0A1I1YA89</accession>
<dbReference type="Pfam" id="PF14903">
    <property type="entry name" value="WG_beta_rep"/>
    <property type="match status" value="2"/>
</dbReference>
<dbReference type="PANTHER" id="PTHR37841:SF1">
    <property type="entry name" value="DUF3298 DOMAIN-CONTAINING PROTEIN"/>
    <property type="match status" value="1"/>
</dbReference>
<dbReference type="OrthoDB" id="210273at2"/>